<protein>
    <submittedName>
        <fullName evidence="1">Uncharacterized protein</fullName>
    </submittedName>
</protein>
<organism evidence="1 2">
    <name type="scientific">Bosea psychrotolerans</name>
    <dbReference type="NCBI Taxonomy" id="1871628"/>
    <lineage>
        <taxon>Bacteria</taxon>
        <taxon>Pseudomonadati</taxon>
        <taxon>Pseudomonadota</taxon>
        <taxon>Alphaproteobacteria</taxon>
        <taxon>Hyphomicrobiales</taxon>
        <taxon>Boseaceae</taxon>
        <taxon>Bosea</taxon>
    </lineage>
</organism>
<comment type="caution">
    <text evidence="1">The sequence shown here is derived from an EMBL/GenBank/DDBJ whole genome shotgun (WGS) entry which is preliminary data.</text>
</comment>
<dbReference type="OrthoDB" id="8163945at2"/>
<evidence type="ECO:0000313" key="2">
    <source>
        <dbReference type="Proteomes" id="UP000236919"/>
    </source>
</evidence>
<dbReference type="Proteomes" id="UP000236919">
    <property type="component" value="Unassembled WGS sequence"/>
</dbReference>
<keyword evidence="2" id="KW-1185">Reference proteome</keyword>
<reference evidence="1 2" key="1">
    <citation type="submission" date="2018-01" db="EMBL/GenBank/DDBJ databases">
        <title>Genomic Encyclopedia of Type Strains, Phase III (KMG-III): the genomes of soil and plant-associated and newly described type strains.</title>
        <authorList>
            <person name="Whitman W."/>
        </authorList>
    </citation>
    <scope>NUCLEOTIDE SEQUENCE [LARGE SCALE GENOMIC DNA]</scope>
    <source>
        <strain evidence="1 2">1131</strain>
    </source>
</reference>
<name>A0A2S4MF22_9HYPH</name>
<gene>
    <name evidence="1" type="ORF">CYD53_104318</name>
</gene>
<evidence type="ECO:0000313" key="1">
    <source>
        <dbReference type="EMBL" id="POR53342.1"/>
    </source>
</evidence>
<proteinExistence type="predicted"/>
<dbReference type="EMBL" id="PQFZ01000004">
    <property type="protein sequence ID" value="POR53342.1"/>
    <property type="molecule type" value="Genomic_DNA"/>
</dbReference>
<sequence>MVQRSKRSLDTGKIEEMQREVKAFEHKVRTWAAEVPIGSAVYLGLDPLNHSLGLMTRILNGEKDGRGFERRYGEGGIE</sequence>
<dbReference type="RefSeq" id="WP_103717841.1">
    <property type="nucleotide sequence ID" value="NZ_PQFZ01000004.1"/>
</dbReference>
<dbReference type="AlphaFoldDB" id="A0A2S4MF22"/>
<accession>A0A2S4MF22</accession>